<keyword evidence="12" id="KW-1185">Reference proteome</keyword>
<feature type="signal peptide" evidence="9">
    <location>
        <begin position="1"/>
        <end position="24"/>
    </location>
</feature>
<dbReference type="InterPro" id="IPR000719">
    <property type="entry name" value="Prot_kinase_dom"/>
</dbReference>
<evidence type="ECO:0000256" key="6">
    <source>
        <dbReference type="ARBA" id="ARBA00022840"/>
    </source>
</evidence>
<comment type="catalytic activity">
    <reaction evidence="8">
        <text>L-seryl-[protein] + ATP = O-phospho-L-seryl-[protein] + ADP + H(+)</text>
        <dbReference type="Rhea" id="RHEA:17989"/>
        <dbReference type="Rhea" id="RHEA-COMP:9863"/>
        <dbReference type="Rhea" id="RHEA-COMP:11604"/>
        <dbReference type="ChEBI" id="CHEBI:15378"/>
        <dbReference type="ChEBI" id="CHEBI:29999"/>
        <dbReference type="ChEBI" id="CHEBI:30616"/>
        <dbReference type="ChEBI" id="CHEBI:83421"/>
        <dbReference type="ChEBI" id="CHEBI:456216"/>
        <dbReference type="EC" id="2.7.11.1"/>
    </reaction>
</comment>
<reference evidence="11" key="1">
    <citation type="submission" date="2022-08" db="EMBL/GenBank/DDBJ databases">
        <authorList>
            <consortium name="DOE Joint Genome Institute"/>
            <person name="Min B."/>
            <person name="Riley R."/>
            <person name="Sierra-Patev S."/>
            <person name="Naranjo-Ortiz M."/>
            <person name="Looney B."/>
            <person name="Konkel Z."/>
            <person name="Slot J.C."/>
            <person name="Sakamoto Y."/>
            <person name="Steenwyk J.L."/>
            <person name="Rokas A."/>
            <person name="Carro J."/>
            <person name="Camarero S."/>
            <person name="Ferreira P."/>
            <person name="Molpeceres G."/>
            <person name="Ruiz-Duenas F.J."/>
            <person name="Serrano A."/>
            <person name="Henrissat B."/>
            <person name="Drula E."/>
            <person name="Hughes K.W."/>
            <person name="Mata J.L."/>
            <person name="Ishikawa N.K."/>
            <person name="Vargas-Isla R."/>
            <person name="Ushijima S."/>
            <person name="Smith C.A."/>
            <person name="Ahrendt S."/>
            <person name="Andreopoulos W."/>
            <person name="He G."/>
            <person name="Labutti K."/>
            <person name="Lipzen A."/>
            <person name="Ng V."/>
            <person name="Sandor L."/>
            <person name="Barry K."/>
            <person name="Martinez A.T."/>
            <person name="Xiao Y."/>
            <person name="Gibbons J.G."/>
            <person name="Terashima K."/>
            <person name="Hibbett D.S."/>
            <person name="Grigoriev I.V."/>
        </authorList>
    </citation>
    <scope>NUCLEOTIDE SEQUENCE</scope>
    <source>
        <strain evidence="11">TFB10827</strain>
    </source>
</reference>
<evidence type="ECO:0000313" key="11">
    <source>
        <dbReference type="EMBL" id="KAJ3994459.1"/>
    </source>
</evidence>
<organism evidence="11 12">
    <name type="scientific">Lentinula boryana</name>
    <dbReference type="NCBI Taxonomy" id="40481"/>
    <lineage>
        <taxon>Eukaryota</taxon>
        <taxon>Fungi</taxon>
        <taxon>Dikarya</taxon>
        <taxon>Basidiomycota</taxon>
        <taxon>Agaricomycotina</taxon>
        <taxon>Agaricomycetes</taxon>
        <taxon>Agaricomycetidae</taxon>
        <taxon>Agaricales</taxon>
        <taxon>Marasmiineae</taxon>
        <taxon>Omphalotaceae</taxon>
        <taxon>Lentinula</taxon>
    </lineage>
</organism>
<gene>
    <name evidence="11" type="ORF">F5050DRAFT_1713672</name>
</gene>
<evidence type="ECO:0000256" key="3">
    <source>
        <dbReference type="ARBA" id="ARBA00022679"/>
    </source>
</evidence>
<dbReference type="Gene3D" id="1.10.510.10">
    <property type="entry name" value="Transferase(Phosphotransferase) domain 1"/>
    <property type="match status" value="1"/>
</dbReference>
<dbReference type="InterPro" id="IPR018934">
    <property type="entry name" value="RIO_dom"/>
</dbReference>
<evidence type="ECO:0000256" key="4">
    <source>
        <dbReference type="ARBA" id="ARBA00022741"/>
    </source>
</evidence>
<proteinExistence type="predicted"/>
<dbReference type="EMBL" id="MU790702">
    <property type="protein sequence ID" value="KAJ3994459.1"/>
    <property type="molecule type" value="Genomic_DNA"/>
</dbReference>
<dbReference type="SUPFAM" id="SSF56112">
    <property type="entry name" value="Protein kinase-like (PK-like)"/>
    <property type="match status" value="1"/>
</dbReference>
<evidence type="ECO:0000259" key="10">
    <source>
        <dbReference type="PROSITE" id="PS50011"/>
    </source>
</evidence>
<dbReference type="EC" id="2.7.11.1" evidence="1"/>
<feature type="domain" description="Protein kinase" evidence="10">
    <location>
        <begin position="83"/>
        <end position="276"/>
    </location>
</feature>
<dbReference type="Proteomes" id="UP001163828">
    <property type="component" value="Unassembled WGS sequence"/>
</dbReference>
<evidence type="ECO:0000256" key="2">
    <source>
        <dbReference type="ARBA" id="ARBA00022527"/>
    </source>
</evidence>
<sequence>MLLHPILLQLIVGVCLHELIAVKALPTQPGIERKWWSQLNVPWIDIAPDEWEHWKSCPGYDQNDEVFKEDLTEILSLTSRDRQNELSSKGRNNQGIYVVGHNVEFPGNEVIVKRVDLNRRSASCEVVALKELTQLQQDERAEPKPWSDQPVLFIKSGYVTDSLGHKWGVIVMHKQAGQQLPQMPQWAGPPEVKRQMMNVVYERTFRKAYDLVEKKGLVHVDFSPTNILVDEAGCYLIDFGAPSVYRVKGTKPTEEEFERWYRIRWGFLWNSLVSGI</sequence>
<keyword evidence="9" id="KW-0732">Signal</keyword>
<keyword evidence="2" id="KW-0723">Serine/threonine-protein kinase</keyword>
<keyword evidence="6" id="KW-0067">ATP-binding</keyword>
<accession>A0ABQ8Q7D9</accession>
<evidence type="ECO:0000256" key="7">
    <source>
        <dbReference type="ARBA" id="ARBA00047899"/>
    </source>
</evidence>
<evidence type="ECO:0000256" key="1">
    <source>
        <dbReference type="ARBA" id="ARBA00012513"/>
    </source>
</evidence>
<dbReference type="PROSITE" id="PS50011">
    <property type="entry name" value="PROTEIN_KINASE_DOM"/>
    <property type="match status" value="1"/>
</dbReference>
<evidence type="ECO:0000256" key="5">
    <source>
        <dbReference type="ARBA" id="ARBA00022777"/>
    </source>
</evidence>
<protein>
    <recommendedName>
        <fullName evidence="1">non-specific serine/threonine protein kinase</fullName>
        <ecNumber evidence="1">2.7.11.1</ecNumber>
    </recommendedName>
</protein>
<evidence type="ECO:0000256" key="9">
    <source>
        <dbReference type="SAM" id="SignalP"/>
    </source>
</evidence>
<keyword evidence="5" id="KW-0418">Kinase</keyword>
<comment type="caution">
    <text evidence="11">The sequence shown here is derived from an EMBL/GenBank/DDBJ whole genome shotgun (WGS) entry which is preliminary data.</text>
</comment>
<dbReference type="InterPro" id="IPR011009">
    <property type="entry name" value="Kinase-like_dom_sf"/>
</dbReference>
<evidence type="ECO:0000313" key="12">
    <source>
        <dbReference type="Proteomes" id="UP001163828"/>
    </source>
</evidence>
<dbReference type="Pfam" id="PF01163">
    <property type="entry name" value="RIO1"/>
    <property type="match status" value="1"/>
</dbReference>
<feature type="chain" id="PRO_5045279544" description="non-specific serine/threonine protein kinase" evidence="9">
    <location>
        <begin position="25"/>
        <end position="276"/>
    </location>
</feature>
<keyword evidence="3" id="KW-0808">Transferase</keyword>
<name>A0ABQ8Q7D9_9AGAR</name>
<evidence type="ECO:0000256" key="8">
    <source>
        <dbReference type="ARBA" id="ARBA00048679"/>
    </source>
</evidence>
<comment type="catalytic activity">
    <reaction evidence="7">
        <text>L-threonyl-[protein] + ATP = O-phospho-L-threonyl-[protein] + ADP + H(+)</text>
        <dbReference type="Rhea" id="RHEA:46608"/>
        <dbReference type="Rhea" id="RHEA-COMP:11060"/>
        <dbReference type="Rhea" id="RHEA-COMP:11605"/>
        <dbReference type="ChEBI" id="CHEBI:15378"/>
        <dbReference type="ChEBI" id="CHEBI:30013"/>
        <dbReference type="ChEBI" id="CHEBI:30616"/>
        <dbReference type="ChEBI" id="CHEBI:61977"/>
        <dbReference type="ChEBI" id="CHEBI:456216"/>
        <dbReference type="EC" id="2.7.11.1"/>
    </reaction>
</comment>
<keyword evidence="4" id="KW-0547">Nucleotide-binding</keyword>